<dbReference type="GO" id="GO:0071014">
    <property type="term" value="C:post-mRNA release spliceosomal complex"/>
    <property type="evidence" value="ECO:0007669"/>
    <property type="project" value="TreeGrafter"/>
</dbReference>
<evidence type="ECO:0000256" key="5">
    <source>
        <dbReference type="ARBA" id="ARBA00022728"/>
    </source>
</evidence>
<comment type="subunit">
    <text evidence="8">May be part of a spliceosome complex.</text>
</comment>
<reference evidence="10 11" key="1">
    <citation type="submission" date="2020-12" db="EMBL/GenBank/DDBJ databases">
        <title>Metabolic potential, ecology and presence of endohyphal bacteria is reflected in genomic diversity of Mucoromycotina.</title>
        <authorList>
            <person name="Muszewska A."/>
            <person name="Okrasinska A."/>
            <person name="Steczkiewicz K."/>
            <person name="Drgas O."/>
            <person name="Orlowska M."/>
            <person name="Perlinska-Lenart U."/>
            <person name="Aleksandrzak-Piekarczyk T."/>
            <person name="Szatraj K."/>
            <person name="Zielenkiewicz U."/>
            <person name="Pilsyk S."/>
            <person name="Malc E."/>
            <person name="Mieczkowski P."/>
            <person name="Kruszewska J.S."/>
            <person name="Biernat P."/>
            <person name="Pawlowska J."/>
        </authorList>
    </citation>
    <scope>NUCLEOTIDE SEQUENCE [LARGE SCALE GENOMIC DNA]</scope>
    <source>
        <strain evidence="10 11">CBS 142.35</strain>
    </source>
</reference>
<keyword evidence="7 8" id="KW-0539">Nucleus</keyword>
<feature type="compositionally biased region" description="Low complexity" evidence="9">
    <location>
        <begin position="40"/>
        <end position="69"/>
    </location>
</feature>
<evidence type="ECO:0000313" key="10">
    <source>
        <dbReference type="EMBL" id="KAG2220708.1"/>
    </source>
</evidence>
<comment type="similarity">
    <text evidence="2 8">Belongs to the SYF2 family.</text>
</comment>
<keyword evidence="5 8" id="KW-0747">Spliceosome</keyword>
<feature type="compositionally biased region" description="Basic residues" evidence="9">
    <location>
        <begin position="1"/>
        <end position="19"/>
    </location>
</feature>
<keyword evidence="6 8" id="KW-0508">mRNA splicing</keyword>
<evidence type="ECO:0000256" key="8">
    <source>
        <dbReference type="RuleBase" id="RU367148"/>
    </source>
</evidence>
<evidence type="ECO:0000256" key="7">
    <source>
        <dbReference type="ARBA" id="ARBA00023242"/>
    </source>
</evidence>
<evidence type="ECO:0000256" key="2">
    <source>
        <dbReference type="ARBA" id="ARBA00010028"/>
    </source>
</evidence>
<evidence type="ECO:0000256" key="9">
    <source>
        <dbReference type="SAM" id="MobiDB-lite"/>
    </source>
</evidence>
<keyword evidence="4 8" id="KW-0507">mRNA processing</keyword>
<comment type="function">
    <text evidence="8">Involved in pre-mRNA splicing.</text>
</comment>
<gene>
    <name evidence="10" type="ORF">INT45_012572</name>
</gene>
<dbReference type="GO" id="GO:0071013">
    <property type="term" value="C:catalytic step 2 spliceosome"/>
    <property type="evidence" value="ECO:0007669"/>
    <property type="project" value="TreeGrafter"/>
</dbReference>
<proteinExistence type="inferred from homology"/>
<evidence type="ECO:0000313" key="11">
    <source>
        <dbReference type="Proteomes" id="UP000646827"/>
    </source>
</evidence>
<evidence type="ECO:0000256" key="4">
    <source>
        <dbReference type="ARBA" id="ARBA00022664"/>
    </source>
</evidence>
<name>A0A8H7S3A7_9FUNG</name>
<dbReference type="AlphaFoldDB" id="A0A8H7S3A7"/>
<dbReference type="Proteomes" id="UP000646827">
    <property type="component" value="Unassembled WGS sequence"/>
</dbReference>
<dbReference type="GO" id="GO:0000398">
    <property type="term" value="P:mRNA splicing, via spliceosome"/>
    <property type="evidence" value="ECO:0007669"/>
    <property type="project" value="UniProtKB-UniRule"/>
</dbReference>
<protein>
    <recommendedName>
        <fullName evidence="3 8">Pre-mRNA-splicing factor SYF2</fullName>
    </recommendedName>
</protein>
<comment type="subcellular location">
    <subcellularLocation>
        <location evidence="1 8">Nucleus</location>
    </subcellularLocation>
</comment>
<keyword evidence="11" id="KW-1185">Reference proteome</keyword>
<dbReference type="InterPro" id="IPR013260">
    <property type="entry name" value="mRNA_splic_SYF2"/>
</dbReference>
<evidence type="ECO:0000256" key="3">
    <source>
        <dbReference type="ARBA" id="ARBA00014745"/>
    </source>
</evidence>
<evidence type="ECO:0000256" key="1">
    <source>
        <dbReference type="ARBA" id="ARBA00004123"/>
    </source>
</evidence>
<dbReference type="Pfam" id="PF08231">
    <property type="entry name" value="SYF2"/>
    <property type="match status" value="1"/>
</dbReference>
<sequence>MPPKRKTKAAAASTKKRRTLKSEESSSNAEVALEEQQTANNEQTVETLENNENTNQESQPAVATTTTSTTDDKEEEAEDQSSSGSSLVDRMKKLKELKRRRATEVAQGNTRDRNLEFQRSKENPRLEARNERKRLQALELQEKQATRDSGEDYERKQFWKYSAESVEAWEEKMKQKAERANNGFTDHAQAAHKKYLKLVSELKPDLAQYAEKKEEVIQQAIRNGEDPSDINAIANSLDYGALDDKPSKEAIDRLVQDTKKQIVRRETRSRERKEVSDDISWINEKNRVFNQKISRFYDKYTKEIRENLERGTAL</sequence>
<dbReference type="GO" id="GO:0000974">
    <property type="term" value="C:Prp19 complex"/>
    <property type="evidence" value="ECO:0007669"/>
    <property type="project" value="TreeGrafter"/>
</dbReference>
<accession>A0A8H7S3A7</accession>
<comment type="caution">
    <text evidence="10">The sequence shown here is derived from an EMBL/GenBank/DDBJ whole genome shotgun (WGS) entry which is preliminary data.</text>
</comment>
<dbReference type="OrthoDB" id="199717at2759"/>
<feature type="region of interest" description="Disordered" evidence="9">
    <location>
        <begin position="1"/>
        <end position="131"/>
    </location>
</feature>
<dbReference type="PANTHER" id="PTHR13264">
    <property type="entry name" value="GCIP-INTERACTING PROTEIN P29"/>
    <property type="match status" value="1"/>
</dbReference>
<dbReference type="PANTHER" id="PTHR13264:SF5">
    <property type="entry name" value="PRE-MRNA-SPLICING FACTOR SYF2"/>
    <property type="match status" value="1"/>
</dbReference>
<feature type="compositionally biased region" description="Polar residues" evidence="9">
    <location>
        <begin position="25"/>
        <end position="39"/>
    </location>
</feature>
<dbReference type="EMBL" id="JAEPRB010000132">
    <property type="protein sequence ID" value="KAG2220708.1"/>
    <property type="molecule type" value="Genomic_DNA"/>
</dbReference>
<feature type="compositionally biased region" description="Basic and acidic residues" evidence="9">
    <location>
        <begin position="110"/>
        <end position="131"/>
    </location>
</feature>
<feature type="compositionally biased region" description="Basic residues" evidence="9">
    <location>
        <begin position="92"/>
        <end position="101"/>
    </location>
</feature>
<organism evidence="10 11">
    <name type="scientific">Circinella minor</name>
    <dbReference type="NCBI Taxonomy" id="1195481"/>
    <lineage>
        <taxon>Eukaryota</taxon>
        <taxon>Fungi</taxon>
        <taxon>Fungi incertae sedis</taxon>
        <taxon>Mucoromycota</taxon>
        <taxon>Mucoromycotina</taxon>
        <taxon>Mucoromycetes</taxon>
        <taxon>Mucorales</taxon>
        <taxon>Lichtheimiaceae</taxon>
        <taxon>Circinella</taxon>
    </lineage>
</organism>
<evidence type="ECO:0000256" key="6">
    <source>
        <dbReference type="ARBA" id="ARBA00023187"/>
    </source>
</evidence>